<comment type="function">
    <text evidence="9">This protein specifically catalyzes the removal of signal peptides from prolipoproteins.</text>
</comment>
<sequence length="148" mass="16011">MGAASTVCIEHLGFVTPATPLGWQGGEIVPVTPFFDYVLVWNTGVSYGLLGDLPVWALGAIAVVAILALGVWWSRTSDVLVRYGLMLAIGGAVSNALDRVLYGAVADFFHFHWQDWSFYIFNIADVAITLGVLLLLLDFVGIGRRKPA</sequence>
<comment type="caution">
    <text evidence="11">The sequence shown here is derived from an EMBL/GenBank/DDBJ whole genome shotgun (WGS) entry which is preliminary data.</text>
</comment>
<keyword evidence="7 9" id="KW-1133">Transmembrane helix</keyword>
<evidence type="ECO:0000256" key="7">
    <source>
        <dbReference type="ARBA" id="ARBA00022989"/>
    </source>
</evidence>
<comment type="caution">
    <text evidence="9">Lacks conserved residue(s) required for the propagation of feature annotation.</text>
</comment>
<evidence type="ECO:0000256" key="9">
    <source>
        <dbReference type="HAMAP-Rule" id="MF_00161"/>
    </source>
</evidence>
<dbReference type="Proteomes" id="UP000095463">
    <property type="component" value="Unassembled WGS sequence"/>
</dbReference>
<evidence type="ECO:0000256" key="3">
    <source>
        <dbReference type="ARBA" id="ARBA00022670"/>
    </source>
</evidence>
<dbReference type="GO" id="GO:0005886">
    <property type="term" value="C:plasma membrane"/>
    <property type="evidence" value="ECO:0007669"/>
    <property type="project" value="UniProtKB-SubCell"/>
</dbReference>
<organism evidence="11 12">
    <name type="scientific">Devosia insulae DS-56</name>
    <dbReference type="NCBI Taxonomy" id="1116389"/>
    <lineage>
        <taxon>Bacteria</taxon>
        <taxon>Pseudomonadati</taxon>
        <taxon>Pseudomonadota</taxon>
        <taxon>Alphaproteobacteria</taxon>
        <taxon>Hyphomicrobiales</taxon>
        <taxon>Devosiaceae</taxon>
        <taxon>Devosia</taxon>
    </lineage>
</organism>
<protein>
    <recommendedName>
        <fullName evidence="9">Lipoprotein signal peptidase</fullName>
        <ecNumber evidence="9">3.4.23.36</ecNumber>
    </recommendedName>
    <alternativeName>
        <fullName evidence="9">Prolipoprotein signal peptidase</fullName>
    </alternativeName>
    <alternativeName>
        <fullName evidence="9">Signal peptidase II</fullName>
        <shortName evidence="9">SPase II</shortName>
    </alternativeName>
</protein>
<evidence type="ECO:0000256" key="10">
    <source>
        <dbReference type="RuleBase" id="RU004181"/>
    </source>
</evidence>
<dbReference type="PRINTS" id="PR00781">
    <property type="entry name" value="LIPOSIGPTASE"/>
</dbReference>
<dbReference type="PANTHER" id="PTHR33695:SF1">
    <property type="entry name" value="LIPOPROTEIN SIGNAL PEPTIDASE"/>
    <property type="match status" value="1"/>
</dbReference>
<feature type="transmembrane region" description="Helical" evidence="9">
    <location>
        <begin position="53"/>
        <end position="73"/>
    </location>
</feature>
<feature type="transmembrane region" description="Helical" evidence="9">
    <location>
        <begin position="117"/>
        <end position="137"/>
    </location>
</feature>
<keyword evidence="8 9" id="KW-0472">Membrane</keyword>
<accession>A0A1E5XUD0</accession>
<evidence type="ECO:0000256" key="8">
    <source>
        <dbReference type="ARBA" id="ARBA00023136"/>
    </source>
</evidence>
<dbReference type="EC" id="3.4.23.36" evidence="9"/>
<keyword evidence="5 9" id="KW-0064">Aspartyl protease</keyword>
<comment type="similarity">
    <text evidence="1 9 10">Belongs to the peptidase A8 family.</text>
</comment>
<keyword evidence="2 9" id="KW-1003">Cell membrane</keyword>
<gene>
    <name evidence="9" type="primary">lspA</name>
    <name evidence="11" type="ORF">VW23_012975</name>
</gene>
<keyword evidence="6 9" id="KW-0378">Hydrolase</keyword>
<comment type="subcellular location">
    <subcellularLocation>
        <location evidence="9">Cell membrane</location>
        <topology evidence="9">Multi-pass membrane protein</topology>
    </subcellularLocation>
</comment>
<evidence type="ECO:0000256" key="5">
    <source>
        <dbReference type="ARBA" id="ARBA00022750"/>
    </source>
</evidence>
<dbReference type="PANTHER" id="PTHR33695">
    <property type="entry name" value="LIPOPROTEIN SIGNAL PEPTIDASE"/>
    <property type="match status" value="1"/>
</dbReference>
<comment type="catalytic activity">
    <reaction evidence="9">
        <text>Release of signal peptides from bacterial membrane prolipoproteins. Hydrolyzes -Xaa-Yaa-Zaa-|-(S,diacylglyceryl)Cys-, in which Xaa is hydrophobic (preferably Leu), and Yaa (Ala or Ser) and Zaa (Gly or Ala) have small, neutral side chains.</text>
        <dbReference type="EC" id="3.4.23.36"/>
    </reaction>
</comment>
<dbReference type="Pfam" id="PF01252">
    <property type="entry name" value="Peptidase_A8"/>
    <property type="match status" value="1"/>
</dbReference>
<keyword evidence="4 9" id="KW-0812">Transmembrane</keyword>
<dbReference type="AlphaFoldDB" id="A0A1E5XUD0"/>
<keyword evidence="3 9" id="KW-0645">Protease</keyword>
<feature type="transmembrane region" description="Helical" evidence="9">
    <location>
        <begin position="80"/>
        <end position="97"/>
    </location>
</feature>
<evidence type="ECO:0000256" key="2">
    <source>
        <dbReference type="ARBA" id="ARBA00022475"/>
    </source>
</evidence>
<reference evidence="11 12" key="1">
    <citation type="journal article" date="2015" name="Genome Announc.">
        <title>Genome Assemblies of Three Soil-Associated Devosia species: D. insulae, D. limi, and D. soli.</title>
        <authorList>
            <person name="Hassan Y.I."/>
            <person name="Lepp D."/>
            <person name="Zhou T."/>
        </authorList>
    </citation>
    <scope>NUCLEOTIDE SEQUENCE [LARGE SCALE GENOMIC DNA]</scope>
    <source>
        <strain evidence="11 12">DS-56</strain>
    </source>
</reference>
<dbReference type="EMBL" id="LAJE02000086">
    <property type="protein sequence ID" value="OEO32191.1"/>
    <property type="molecule type" value="Genomic_DNA"/>
</dbReference>
<keyword evidence="12" id="KW-1185">Reference proteome</keyword>
<evidence type="ECO:0000256" key="6">
    <source>
        <dbReference type="ARBA" id="ARBA00022801"/>
    </source>
</evidence>
<feature type="active site" evidence="9">
    <location>
        <position position="125"/>
    </location>
</feature>
<proteinExistence type="inferred from homology"/>
<name>A0A1E5XUD0_9HYPH</name>
<feature type="active site" evidence="9">
    <location>
        <position position="107"/>
    </location>
</feature>
<comment type="pathway">
    <text evidence="9">Protein modification; lipoprotein biosynthesis (signal peptide cleavage).</text>
</comment>
<dbReference type="GO" id="GO:0006508">
    <property type="term" value="P:proteolysis"/>
    <property type="evidence" value="ECO:0007669"/>
    <property type="project" value="UniProtKB-KW"/>
</dbReference>
<dbReference type="HAMAP" id="MF_00161">
    <property type="entry name" value="LspA"/>
    <property type="match status" value="1"/>
</dbReference>
<dbReference type="NCBIfam" id="TIGR00077">
    <property type="entry name" value="lspA"/>
    <property type="match status" value="1"/>
</dbReference>
<evidence type="ECO:0000313" key="12">
    <source>
        <dbReference type="Proteomes" id="UP000095463"/>
    </source>
</evidence>
<evidence type="ECO:0000313" key="11">
    <source>
        <dbReference type="EMBL" id="OEO32191.1"/>
    </source>
</evidence>
<dbReference type="UniPathway" id="UPA00665"/>
<dbReference type="InterPro" id="IPR001872">
    <property type="entry name" value="Peptidase_A8"/>
</dbReference>
<evidence type="ECO:0000256" key="4">
    <source>
        <dbReference type="ARBA" id="ARBA00022692"/>
    </source>
</evidence>
<dbReference type="GO" id="GO:0004190">
    <property type="term" value="F:aspartic-type endopeptidase activity"/>
    <property type="evidence" value="ECO:0007669"/>
    <property type="project" value="UniProtKB-UniRule"/>
</dbReference>
<evidence type="ECO:0000256" key="1">
    <source>
        <dbReference type="ARBA" id="ARBA00006139"/>
    </source>
</evidence>